<dbReference type="InterPro" id="IPR036047">
    <property type="entry name" value="F-box-like_dom_sf"/>
</dbReference>
<feature type="domain" description="F-box" evidence="2">
    <location>
        <begin position="49"/>
        <end position="98"/>
    </location>
</feature>
<dbReference type="OrthoDB" id="2322499at2759"/>
<organism evidence="3 4">
    <name type="scientific">Grifola frondosa</name>
    <name type="common">Maitake</name>
    <name type="synonym">Polyporus frondosus</name>
    <dbReference type="NCBI Taxonomy" id="5627"/>
    <lineage>
        <taxon>Eukaryota</taxon>
        <taxon>Fungi</taxon>
        <taxon>Dikarya</taxon>
        <taxon>Basidiomycota</taxon>
        <taxon>Agaricomycotina</taxon>
        <taxon>Agaricomycetes</taxon>
        <taxon>Polyporales</taxon>
        <taxon>Grifolaceae</taxon>
        <taxon>Grifola</taxon>
    </lineage>
</organism>
<accession>A0A1C7MKL4</accession>
<evidence type="ECO:0000259" key="2">
    <source>
        <dbReference type="PROSITE" id="PS50181"/>
    </source>
</evidence>
<dbReference type="SUPFAM" id="SSF81383">
    <property type="entry name" value="F-box domain"/>
    <property type="match status" value="1"/>
</dbReference>
<dbReference type="Proteomes" id="UP000092993">
    <property type="component" value="Unassembled WGS sequence"/>
</dbReference>
<comment type="caution">
    <text evidence="3">The sequence shown here is derived from an EMBL/GenBank/DDBJ whole genome shotgun (WGS) entry which is preliminary data.</text>
</comment>
<feature type="region of interest" description="Disordered" evidence="1">
    <location>
        <begin position="1"/>
        <end position="23"/>
    </location>
</feature>
<evidence type="ECO:0000313" key="3">
    <source>
        <dbReference type="EMBL" id="OBZ75564.1"/>
    </source>
</evidence>
<keyword evidence="4" id="KW-1185">Reference proteome</keyword>
<protein>
    <recommendedName>
        <fullName evidence="2">F-box domain-containing protein</fullName>
    </recommendedName>
</protein>
<proteinExistence type="predicted"/>
<sequence length="652" mass="76404">MARRTVAATRRRRQQPANPEPSDIEEVEVVVPKRRRVQRRAVRGRKGGLKGIINMPLDILFEIFGYLDLADLLHLARTSKDTRVILMNRSSAYIWKAARQNIEGLPQCPPFLSEPAYANLLFSPHCHNCLKGNIHNINWDFYARICRACWDEIIIEDISATSDMFSRNMEFLHVTLRQVLSSENGRGSRFLKPEFDEFVREWNARPNAIARKAKIIDDYKLLKRQRIQYAPPLKAWHDSKRADRTRELDAIRQQRLEMIVERLRTEGWGPEMDIMSGNNYKVLSDVTIVRQAVKLTDRTWPKVRDELTATLEDQRSQRLQKEYEDALSSRFSQLRQTVDDFYNEAPQPADFAYLPKLLDFAMMPEIREVLDVPGSTEVTSDDFLALRDLLPTLINRWRDDVKDKLRRCSGLRPESQASYPEIIDHRCLRQQQYEDRPKERDDFYKKKACGFYRVQGPGIDVWNGSSVALVRRARIILECCGKDPARTTRKEMDEEDFWFKCGRCMRDNGSRVQVMTWREALVHVRMNNNHNKWHLADEKEKEVAKSMQATWDVTFKESRQMSCNWNCARCAKPDGQRQKFDALQKHLRLCHEVEDGSVESGDMFIRPHWSIPRQESVWLVLDKSKPLDHSDKQLRQDGRLRYYSPAKSSSAK</sequence>
<feature type="compositionally biased region" description="Basic residues" evidence="1">
    <location>
        <begin position="1"/>
        <end position="14"/>
    </location>
</feature>
<dbReference type="PROSITE" id="PS50181">
    <property type="entry name" value="FBOX"/>
    <property type="match status" value="1"/>
</dbReference>
<dbReference type="InterPro" id="IPR001810">
    <property type="entry name" value="F-box_dom"/>
</dbReference>
<dbReference type="EMBL" id="LUGG01000004">
    <property type="protein sequence ID" value="OBZ75564.1"/>
    <property type="molecule type" value="Genomic_DNA"/>
</dbReference>
<reference evidence="3 4" key="1">
    <citation type="submission" date="2016-03" db="EMBL/GenBank/DDBJ databases">
        <title>Whole genome sequencing of Grifola frondosa 9006-11.</title>
        <authorList>
            <person name="Min B."/>
            <person name="Park H."/>
            <person name="Kim J.-G."/>
            <person name="Cho H."/>
            <person name="Oh Y.-L."/>
            <person name="Kong W.-S."/>
            <person name="Choi I.-G."/>
        </authorList>
    </citation>
    <scope>NUCLEOTIDE SEQUENCE [LARGE SCALE GENOMIC DNA]</scope>
    <source>
        <strain evidence="3 4">9006-11</strain>
    </source>
</reference>
<evidence type="ECO:0000313" key="4">
    <source>
        <dbReference type="Proteomes" id="UP000092993"/>
    </source>
</evidence>
<name>A0A1C7MKL4_GRIFR</name>
<dbReference type="OMA" id="FHCESCA"/>
<dbReference type="Pfam" id="PF00646">
    <property type="entry name" value="F-box"/>
    <property type="match status" value="1"/>
</dbReference>
<dbReference type="AlphaFoldDB" id="A0A1C7MKL4"/>
<evidence type="ECO:0000256" key="1">
    <source>
        <dbReference type="SAM" id="MobiDB-lite"/>
    </source>
</evidence>
<dbReference type="STRING" id="5627.A0A1C7MKL4"/>
<gene>
    <name evidence="3" type="ORF">A0H81_04660</name>
</gene>